<accession>A0AAT9FL79</accession>
<dbReference type="EMBL" id="AP026866">
    <property type="protein sequence ID" value="BDS06862.1"/>
    <property type="molecule type" value="Genomic_DNA"/>
</dbReference>
<proteinExistence type="predicted"/>
<organism evidence="1">
    <name type="scientific">Oceaniferula spumae</name>
    <dbReference type="NCBI Taxonomy" id="2979115"/>
    <lineage>
        <taxon>Bacteria</taxon>
        <taxon>Pseudomonadati</taxon>
        <taxon>Verrucomicrobiota</taxon>
        <taxon>Verrucomicrobiia</taxon>
        <taxon>Verrucomicrobiales</taxon>
        <taxon>Verrucomicrobiaceae</taxon>
        <taxon>Oceaniferula</taxon>
    </lineage>
</organism>
<protein>
    <recommendedName>
        <fullName evidence="2">PEP-CTERM protein-sorting domain-containing protein</fullName>
    </recommendedName>
</protein>
<dbReference type="AlphaFoldDB" id="A0AAT9FL79"/>
<evidence type="ECO:0008006" key="2">
    <source>
        <dbReference type="Google" id="ProtNLM"/>
    </source>
</evidence>
<reference evidence="1" key="1">
    <citation type="submission" date="2024-07" db="EMBL/GenBank/DDBJ databases">
        <title>Complete genome sequence of Verrucomicrobiaceae bacterium NT6N.</title>
        <authorList>
            <person name="Huang C."/>
            <person name="Takami H."/>
            <person name="Hamasaki K."/>
        </authorList>
    </citation>
    <scope>NUCLEOTIDE SEQUENCE</scope>
    <source>
        <strain evidence="1">NT6N</strain>
    </source>
</reference>
<gene>
    <name evidence="1" type="ORF">NT6N_19020</name>
</gene>
<sequence length="273" mass="27928">MSNRSPVVTGETRFFHIVKPDSGGIYSVPLLAQNESLAFLIMKKNILLTVAVAALCAVRADAASTVVLNFGTGELNAGSIGATFPSGGGEQWLFTVDDSTANVTGMPAGVSFQVLVTTLADGVFSSQTNAIGLDGAADTAAAGLDNGTNDDPIDEGFEFSIGNVTGLGGGESMYISGLSLTFLSATAGDSWEINSDGVVTASGSADVLVTPNDQALIASIFARSNPSSTDDRGTGNNNTRFGIAAMEITIVPEPSSVMLGAAAGLMLCFRRRR</sequence>
<evidence type="ECO:0000313" key="1">
    <source>
        <dbReference type="EMBL" id="BDS06862.1"/>
    </source>
</evidence>
<dbReference type="KEGG" id="osu:NT6N_19020"/>
<name>A0AAT9FL79_9BACT</name>